<evidence type="ECO:0008006" key="3">
    <source>
        <dbReference type="Google" id="ProtNLM"/>
    </source>
</evidence>
<gene>
    <name evidence="1" type="ORF">ACFPZN_11855</name>
</gene>
<dbReference type="EMBL" id="JBHSON010000013">
    <property type="protein sequence ID" value="MFC5746306.1"/>
    <property type="molecule type" value="Genomic_DNA"/>
</dbReference>
<name>A0ABW0ZT55_9ACTN</name>
<evidence type="ECO:0000313" key="2">
    <source>
        <dbReference type="Proteomes" id="UP001596074"/>
    </source>
</evidence>
<protein>
    <recommendedName>
        <fullName evidence="3">PaaI family thioesterase</fullName>
    </recommendedName>
</protein>
<dbReference type="Proteomes" id="UP001596074">
    <property type="component" value="Unassembled WGS sequence"/>
</dbReference>
<accession>A0ABW0ZT55</accession>
<comment type="caution">
    <text evidence="1">The sequence shown here is derived from an EMBL/GenBank/DDBJ whole genome shotgun (WGS) entry which is preliminary data.</text>
</comment>
<evidence type="ECO:0000313" key="1">
    <source>
        <dbReference type="EMBL" id="MFC5746306.1"/>
    </source>
</evidence>
<dbReference type="SUPFAM" id="SSF54637">
    <property type="entry name" value="Thioesterase/thiol ester dehydrase-isomerase"/>
    <property type="match status" value="1"/>
</dbReference>
<reference evidence="2" key="1">
    <citation type="journal article" date="2019" name="Int. J. Syst. Evol. Microbiol.">
        <title>The Global Catalogue of Microorganisms (GCM) 10K type strain sequencing project: providing services to taxonomists for standard genome sequencing and annotation.</title>
        <authorList>
            <consortium name="The Broad Institute Genomics Platform"/>
            <consortium name="The Broad Institute Genome Sequencing Center for Infectious Disease"/>
            <person name="Wu L."/>
            <person name="Ma J."/>
        </authorList>
    </citation>
    <scope>NUCLEOTIDE SEQUENCE [LARGE SCALE GENOMIC DNA]</scope>
    <source>
        <strain evidence="2">KCTC 42087</strain>
    </source>
</reference>
<dbReference type="InterPro" id="IPR029069">
    <property type="entry name" value="HotDog_dom_sf"/>
</dbReference>
<dbReference type="Gene3D" id="3.10.129.10">
    <property type="entry name" value="Hotdog Thioesterase"/>
    <property type="match status" value="1"/>
</dbReference>
<organism evidence="1 2">
    <name type="scientific">Actinomadura rugatobispora</name>
    <dbReference type="NCBI Taxonomy" id="1994"/>
    <lineage>
        <taxon>Bacteria</taxon>
        <taxon>Bacillati</taxon>
        <taxon>Actinomycetota</taxon>
        <taxon>Actinomycetes</taxon>
        <taxon>Streptosporangiales</taxon>
        <taxon>Thermomonosporaceae</taxon>
        <taxon>Actinomadura</taxon>
    </lineage>
</organism>
<sequence>MEPWVFGERALPEQERFAEEVRALCSVVLSLEEADPLLDEATRALGEARRRLERRVPPGPGPRVGALAGGDGRVYLDHGTDVGEFNPMFPTYRITVEGPERATGTVRFPICYEGPPGCVHGGFLAVFADCVVQHHNCAVGETGKTRGIELRYRRPVPVSAELEFTIDRTVADGSVDSEMRLMSAGETLCSARTSAVRGDRAKLPAVSARR</sequence>
<keyword evidence="2" id="KW-1185">Reference proteome</keyword>
<proteinExistence type="predicted"/>
<dbReference type="RefSeq" id="WP_378281929.1">
    <property type="nucleotide sequence ID" value="NZ_JBHSON010000013.1"/>
</dbReference>